<reference evidence="3 9" key="1">
    <citation type="submission" date="2023-06" db="EMBL/GenBank/DDBJ databases">
        <title>Novel species in genus Planococcus.</title>
        <authorList>
            <person name="Ning S."/>
        </authorList>
    </citation>
    <scope>NUCLEOTIDE SEQUENCE [LARGE SCALE GENOMIC DNA]</scope>
    <source>
        <strain evidence="3 9">N064</strain>
    </source>
</reference>
<sequence length="287" mass="34037">MAFELQEEGFRLRDVLEIVDLPEATYHYHRQRFDSEDPDMEWKTVIRALFEKHEGRYGYRRIHLELKAQGYVINHKKVQRILNEMKLKCVKFIRKSRYRSYKGKVGTIAKNRLNRRFHTSHALQKIVTDVTEFKCMGEDKLYLSPVMDLYNGEIIGLGMSKRPTLDFVLESLHQALPIIGDRAAYRTTLHSDQGWHYQHRLWVKTLKQNGIFQSMSRKATCADNAAMENFFGLLKQEMYYGEKLVPYEELKAKIDRYVYYYNHERIKEKLAGMSPVNYRIHASQLTA</sequence>
<dbReference type="SUPFAM" id="SSF53098">
    <property type="entry name" value="Ribonuclease H-like"/>
    <property type="match status" value="1"/>
</dbReference>
<proteinExistence type="predicted"/>
<protein>
    <submittedName>
        <fullName evidence="3">IS3 family transposase</fullName>
    </submittedName>
</protein>
<dbReference type="Gene3D" id="3.30.420.10">
    <property type="entry name" value="Ribonuclease H-like superfamily/Ribonuclease H"/>
    <property type="match status" value="1"/>
</dbReference>
<gene>
    <name evidence="3" type="ORF">QWY15_00010</name>
    <name evidence="4" type="ORF">QWY15_11655</name>
    <name evidence="5" type="ORF">QWY15_13380</name>
    <name evidence="6" type="ORF">QWY15_13390</name>
    <name evidence="7" type="ORF">QWY15_19075</name>
    <name evidence="8" type="ORF">QWY15_19450</name>
</gene>
<dbReference type="EMBL" id="JAUJWW010000001">
    <property type="protein sequence ID" value="MDN7225659.1"/>
    <property type="molecule type" value="Genomic_DNA"/>
</dbReference>
<dbReference type="PROSITE" id="PS50994">
    <property type="entry name" value="INTEGRASE"/>
    <property type="match status" value="1"/>
</dbReference>
<dbReference type="EMBL" id="JAUJWW010000005">
    <property type="protein sequence ID" value="MDN7228290.1"/>
    <property type="molecule type" value="Genomic_DNA"/>
</dbReference>
<dbReference type="InterPro" id="IPR025948">
    <property type="entry name" value="HTH-like_dom"/>
</dbReference>
<comment type="function">
    <text evidence="1">Involved in the transposition of the insertion sequence.</text>
</comment>
<dbReference type="InterPro" id="IPR048020">
    <property type="entry name" value="Transpos_IS3"/>
</dbReference>
<keyword evidence="9" id="KW-1185">Reference proteome</keyword>
<dbReference type="PANTHER" id="PTHR46889">
    <property type="entry name" value="TRANSPOSASE INSF FOR INSERTION SEQUENCE IS3B-RELATED"/>
    <property type="match status" value="1"/>
</dbReference>
<evidence type="ECO:0000313" key="6">
    <source>
        <dbReference type="EMBL" id="MDN7228292.1"/>
    </source>
</evidence>
<dbReference type="InterPro" id="IPR036397">
    <property type="entry name" value="RNaseH_sf"/>
</dbReference>
<name>A0ABT8MLM9_9BACL</name>
<evidence type="ECO:0000313" key="8">
    <source>
        <dbReference type="EMBL" id="MDN7229437.1"/>
    </source>
</evidence>
<organism evidence="3 9">
    <name type="scientific">Planococcus liqunii</name>
    <dbReference type="NCBI Taxonomy" id="3058394"/>
    <lineage>
        <taxon>Bacteria</taxon>
        <taxon>Bacillati</taxon>
        <taxon>Bacillota</taxon>
        <taxon>Bacilli</taxon>
        <taxon>Bacillales</taxon>
        <taxon>Caryophanaceae</taxon>
        <taxon>Planococcus</taxon>
    </lineage>
</organism>
<evidence type="ECO:0000313" key="5">
    <source>
        <dbReference type="EMBL" id="MDN7228290.1"/>
    </source>
</evidence>
<comment type="caution">
    <text evidence="3">The sequence shown here is derived from an EMBL/GenBank/DDBJ whole genome shotgun (WGS) entry which is preliminary data.</text>
</comment>
<dbReference type="RefSeq" id="WP_301725641.1">
    <property type="nucleotide sequence ID" value="NZ_JAUJWW010000001.1"/>
</dbReference>
<evidence type="ECO:0000313" key="7">
    <source>
        <dbReference type="EMBL" id="MDN7229368.1"/>
    </source>
</evidence>
<dbReference type="NCBIfam" id="NF033516">
    <property type="entry name" value="transpos_IS3"/>
    <property type="match status" value="1"/>
</dbReference>
<dbReference type="Pfam" id="PF13276">
    <property type="entry name" value="HTH_21"/>
    <property type="match status" value="1"/>
</dbReference>
<evidence type="ECO:0000256" key="1">
    <source>
        <dbReference type="ARBA" id="ARBA00002286"/>
    </source>
</evidence>
<evidence type="ECO:0000313" key="3">
    <source>
        <dbReference type="EMBL" id="MDN7225659.1"/>
    </source>
</evidence>
<dbReference type="InterPro" id="IPR012337">
    <property type="entry name" value="RNaseH-like_sf"/>
</dbReference>
<dbReference type="InterPro" id="IPR001584">
    <property type="entry name" value="Integrase_cat-core"/>
</dbReference>
<dbReference type="Pfam" id="PF13333">
    <property type="entry name" value="rve_2"/>
    <property type="match status" value="1"/>
</dbReference>
<accession>A0ABT8MLM9</accession>
<evidence type="ECO:0000313" key="9">
    <source>
        <dbReference type="Proteomes" id="UP001172054"/>
    </source>
</evidence>
<dbReference type="EMBL" id="JAUJWW010000006">
    <property type="protein sequence ID" value="MDN7228292.1"/>
    <property type="molecule type" value="Genomic_DNA"/>
</dbReference>
<dbReference type="EMBL" id="JAUJWW010000004">
    <property type="protein sequence ID" value="MDN7227954.1"/>
    <property type="molecule type" value="Genomic_DNA"/>
</dbReference>
<dbReference type="PANTHER" id="PTHR46889:SF4">
    <property type="entry name" value="TRANSPOSASE INSO FOR INSERTION SEQUENCE ELEMENT IS911B-RELATED"/>
    <property type="match status" value="1"/>
</dbReference>
<dbReference type="Proteomes" id="UP001172054">
    <property type="component" value="Unassembled WGS sequence"/>
</dbReference>
<dbReference type="Pfam" id="PF00665">
    <property type="entry name" value="rve"/>
    <property type="match status" value="1"/>
</dbReference>
<feature type="domain" description="Integrase catalytic" evidence="2">
    <location>
        <begin position="117"/>
        <end position="283"/>
    </location>
</feature>
<evidence type="ECO:0000259" key="2">
    <source>
        <dbReference type="PROSITE" id="PS50994"/>
    </source>
</evidence>
<dbReference type="InterPro" id="IPR050900">
    <property type="entry name" value="Transposase_IS3/IS150/IS904"/>
</dbReference>
<dbReference type="EMBL" id="JAUJWW010000015">
    <property type="protein sequence ID" value="MDN7229437.1"/>
    <property type="molecule type" value="Genomic_DNA"/>
</dbReference>
<evidence type="ECO:0000313" key="4">
    <source>
        <dbReference type="EMBL" id="MDN7227954.1"/>
    </source>
</evidence>
<dbReference type="EMBL" id="JAUJWW010000013">
    <property type="protein sequence ID" value="MDN7229368.1"/>
    <property type="molecule type" value="Genomic_DNA"/>
</dbReference>